<keyword evidence="1 3" id="KW-0489">Methyltransferase</keyword>
<dbReference type="HAMAP" id="MF_00934">
    <property type="entry name" value="23SrRNA_methyltr_J"/>
    <property type="match status" value="1"/>
</dbReference>
<feature type="active site" description="Proton acceptor" evidence="1">
    <location>
        <position position="179"/>
    </location>
</feature>
<feature type="compositionally biased region" description="Basic and acidic residues" evidence="2">
    <location>
        <begin position="350"/>
        <end position="361"/>
    </location>
</feature>
<keyword evidence="1 3" id="KW-0808">Transferase</keyword>
<dbReference type="Gene3D" id="3.40.50.150">
    <property type="entry name" value="Vaccinia Virus protein VP39"/>
    <property type="match status" value="1"/>
</dbReference>
<accession>A0A7X2LTJ7</accession>
<dbReference type="GO" id="GO:0070475">
    <property type="term" value="P:rRNA base methylation"/>
    <property type="evidence" value="ECO:0007669"/>
    <property type="project" value="UniProtKB-UniRule"/>
</dbReference>
<feature type="binding site" evidence="1">
    <location>
        <position position="118"/>
    </location>
    <ligand>
        <name>S-adenosyl-L-methionine</name>
        <dbReference type="ChEBI" id="CHEBI:59789"/>
    </ligand>
</feature>
<dbReference type="SUPFAM" id="SSF53335">
    <property type="entry name" value="S-adenosyl-L-methionine-dependent methyltransferases"/>
    <property type="match status" value="1"/>
</dbReference>
<dbReference type="InterPro" id="IPR007473">
    <property type="entry name" value="RlmJ"/>
</dbReference>
<feature type="compositionally biased region" description="Low complexity" evidence="2">
    <location>
        <begin position="362"/>
        <end position="378"/>
    </location>
</feature>
<comment type="catalytic activity">
    <reaction evidence="1">
        <text>adenosine(2030) in 23S rRNA + S-adenosyl-L-methionine = N(6)-methyladenosine(2030) in 23S rRNA + S-adenosyl-L-homocysteine + H(+)</text>
        <dbReference type="Rhea" id="RHEA:43736"/>
        <dbReference type="Rhea" id="RHEA-COMP:10668"/>
        <dbReference type="Rhea" id="RHEA-COMP:10669"/>
        <dbReference type="ChEBI" id="CHEBI:15378"/>
        <dbReference type="ChEBI" id="CHEBI:57856"/>
        <dbReference type="ChEBI" id="CHEBI:59789"/>
        <dbReference type="ChEBI" id="CHEBI:74411"/>
        <dbReference type="ChEBI" id="CHEBI:74449"/>
        <dbReference type="EC" id="2.1.1.266"/>
    </reaction>
</comment>
<feature type="binding site" evidence="1">
    <location>
        <position position="42"/>
    </location>
    <ligand>
        <name>S-adenosyl-L-methionine</name>
        <dbReference type="ChEBI" id="CHEBI:59789"/>
    </ligand>
</feature>
<feature type="binding site" evidence="1">
    <location>
        <begin position="158"/>
        <end position="159"/>
    </location>
    <ligand>
        <name>S-adenosyl-L-methionine</name>
        <dbReference type="ChEBI" id="CHEBI:59789"/>
    </ligand>
</feature>
<keyword evidence="4" id="KW-1185">Reference proteome</keyword>
<keyword evidence="1" id="KW-0949">S-adenosyl-L-methionine</keyword>
<dbReference type="Pfam" id="PF04378">
    <property type="entry name" value="RsmJ"/>
    <property type="match status" value="1"/>
</dbReference>
<dbReference type="PROSITE" id="PS00092">
    <property type="entry name" value="N6_MTASE"/>
    <property type="match status" value="1"/>
</dbReference>
<organism evidence="3 4">
    <name type="scientific">Pseudoduganella rivuli</name>
    <dbReference type="NCBI Taxonomy" id="2666085"/>
    <lineage>
        <taxon>Bacteria</taxon>
        <taxon>Pseudomonadati</taxon>
        <taxon>Pseudomonadota</taxon>
        <taxon>Betaproteobacteria</taxon>
        <taxon>Burkholderiales</taxon>
        <taxon>Oxalobacteraceae</taxon>
        <taxon>Telluria group</taxon>
        <taxon>Pseudoduganella</taxon>
    </lineage>
</organism>
<dbReference type="AlphaFoldDB" id="A0A7X2LTJ7"/>
<reference evidence="3 4" key="1">
    <citation type="submission" date="2019-11" db="EMBL/GenBank/DDBJ databases">
        <title>Novel species isolated from a subtropical stream in China.</title>
        <authorList>
            <person name="Lu H."/>
        </authorList>
    </citation>
    <scope>NUCLEOTIDE SEQUENCE [LARGE SCALE GENOMIC DNA]</scope>
    <source>
        <strain evidence="3 4">FT92W</strain>
    </source>
</reference>
<dbReference type="PANTHER" id="PTHR37426:SF1">
    <property type="entry name" value="RIBOSOMAL RNA LARGE SUBUNIT METHYLTRANSFERASE J"/>
    <property type="match status" value="1"/>
</dbReference>
<dbReference type="PANTHER" id="PTHR37426">
    <property type="entry name" value="RIBOSOMAL RNA LARGE SUBUNIT METHYLTRANSFERASE J"/>
    <property type="match status" value="1"/>
</dbReference>
<comment type="similarity">
    <text evidence="1">Belongs to the RlmJ family.</text>
</comment>
<sequence length="448" mass="48062">MFSYRHAFHAGNHADVLKHFVLIQLLQYMNRKDTAYTYIDTHAGAGVYQLDGEYAAKSGESATGIAPLWERDDLPEALAEYVDLIKKMNPSGKLRFYPGSPYCAEQVAREQDRLRMYEMHPADFKLLTDNFRKLAEHAAAQGQRPSVRGQRALVTRADGFQSLKALLPPPSRRAVVLCDPPYEDKQDYRKVSDMLHEALKRFPGGMYAVWYPILQRIEARNFAERLKHMPGTEWLNVSLTIRTPGPDGFGGLHSSGMFIINPPYTLEATLKQVMPYLVDVLGVDAGASFVLESGLAATTPRLTASPHADGPRAAASPRSSGQRAGSGRPQGDAGSVYGGGKARGASGRPGSDRARSERPGGDRAASAGAGADGANRGRPGSERMRDARPPVERAGGNESRAPRGDARPSGMGGSGAADGAGRRGGRPAGKPFAGTGRTSGPRNGPRKG</sequence>
<evidence type="ECO:0000256" key="2">
    <source>
        <dbReference type="SAM" id="MobiDB-lite"/>
    </source>
</evidence>
<evidence type="ECO:0000313" key="4">
    <source>
        <dbReference type="Proteomes" id="UP000446768"/>
    </source>
</evidence>
<dbReference type="InterPro" id="IPR002052">
    <property type="entry name" value="DNA_methylase_N6_adenine_CS"/>
</dbReference>
<evidence type="ECO:0000256" key="1">
    <source>
        <dbReference type="HAMAP-Rule" id="MF_00934"/>
    </source>
</evidence>
<feature type="site" description="Interaction with substrate rRNA" evidence="1">
    <location>
        <position position="4"/>
    </location>
</feature>
<gene>
    <name evidence="1 3" type="primary">rlmJ</name>
    <name evidence="3" type="ORF">GJ700_09350</name>
</gene>
<dbReference type="EC" id="2.1.1.266" evidence="1"/>
<name>A0A7X2LTJ7_9BURK</name>
<feature type="binding site" evidence="1">
    <location>
        <position position="19"/>
    </location>
    <ligand>
        <name>S-adenosyl-L-methionine</name>
        <dbReference type="ChEBI" id="CHEBI:59789"/>
    </ligand>
</feature>
<evidence type="ECO:0000313" key="3">
    <source>
        <dbReference type="EMBL" id="MRV71924.1"/>
    </source>
</evidence>
<dbReference type="Proteomes" id="UP000446768">
    <property type="component" value="Unassembled WGS sequence"/>
</dbReference>
<comment type="function">
    <text evidence="1">Specifically methylates the adenine in position 2030 of 23S rRNA.</text>
</comment>
<keyword evidence="1" id="KW-0694">RNA-binding</keyword>
<dbReference type="InterPro" id="IPR029063">
    <property type="entry name" value="SAM-dependent_MTases_sf"/>
</dbReference>
<feature type="compositionally biased region" description="Basic and acidic residues" evidence="2">
    <location>
        <begin position="379"/>
        <end position="391"/>
    </location>
</feature>
<dbReference type="GO" id="GO:0003723">
    <property type="term" value="F:RNA binding"/>
    <property type="evidence" value="ECO:0007669"/>
    <property type="project" value="UniProtKB-UniRule"/>
</dbReference>
<comment type="caution">
    <text evidence="3">The sequence shown here is derived from an EMBL/GenBank/DDBJ whole genome shotgun (WGS) entry which is preliminary data.</text>
</comment>
<proteinExistence type="inferred from homology"/>
<comment type="subunit">
    <text evidence="1">Monomer.</text>
</comment>
<protein>
    <recommendedName>
        <fullName evidence="1">Ribosomal RNA large subunit methyltransferase J</fullName>
        <ecNumber evidence="1">2.1.1.266</ecNumber>
    </recommendedName>
    <alternativeName>
        <fullName evidence="1">23S rRNA (adenine(2030)-N6)-methyltransferase</fullName>
    </alternativeName>
    <alternativeName>
        <fullName evidence="1">23S rRNA m6A2030 methyltransferase</fullName>
    </alternativeName>
</protein>
<dbReference type="EMBL" id="WKJJ01000005">
    <property type="protein sequence ID" value="MRV71924.1"/>
    <property type="molecule type" value="Genomic_DNA"/>
</dbReference>
<feature type="binding site" evidence="1">
    <location>
        <position position="179"/>
    </location>
    <ligand>
        <name>S-adenosyl-L-methionine</name>
        <dbReference type="ChEBI" id="CHEBI:59789"/>
    </ligand>
</feature>
<dbReference type="RefSeq" id="WP_154372983.1">
    <property type="nucleotide sequence ID" value="NZ_WKJJ01000005.1"/>
</dbReference>
<feature type="region of interest" description="Disordered" evidence="2">
    <location>
        <begin position="301"/>
        <end position="448"/>
    </location>
</feature>
<dbReference type="GO" id="GO:0005829">
    <property type="term" value="C:cytosol"/>
    <property type="evidence" value="ECO:0007669"/>
    <property type="project" value="TreeGrafter"/>
</dbReference>
<dbReference type="GO" id="GO:0036307">
    <property type="term" value="F:23S rRNA (adenine(2030)-N(6))-methyltransferase activity"/>
    <property type="evidence" value="ECO:0007669"/>
    <property type="project" value="UniProtKB-UniRule"/>
</dbReference>
<feature type="binding site" evidence="1">
    <location>
        <position position="100"/>
    </location>
    <ligand>
        <name>S-adenosyl-L-methionine</name>
        <dbReference type="ChEBI" id="CHEBI:59789"/>
    </ligand>
</feature>
<keyword evidence="1" id="KW-0698">rRNA processing</keyword>